<dbReference type="EMBL" id="JABBNI010000063">
    <property type="protein sequence ID" value="NMM65234.1"/>
    <property type="molecule type" value="Genomic_DNA"/>
</dbReference>
<evidence type="ECO:0000259" key="1">
    <source>
        <dbReference type="SMART" id="SM00507"/>
    </source>
</evidence>
<protein>
    <recommendedName>
        <fullName evidence="1">HNH nuclease domain-containing protein</fullName>
    </recommendedName>
</protein>
<organism evidence="2 3">
    <name type="scientific">Clostridium muellerianum</name>
    <dbReference type="NCBI Taxonomy" id="2716538"/>
    <lineage>
        <taxon>Bacteria</taxon>
        <taxon>Bacillati</taxon>
        <taxon>Bacillota</taxon>
        <taxon>Clostridia</taxon>
        <taxon>Eubacteriales</taxon>
        <taxon>Clostridiaceae</taxon>
        <taxon>Clostridium</taxon>
    </lineage>
</organism>
<proteinExistence type="predicted"/>
<accession>A0A7Y0HPN2</accession>
<name>A0A7Y0HPN2_9CLOT</name>
<gene>
    <name evidence="2" type="ORF">HBE96_21865</name>
</gene>
<dbReference type="Proteomes" id="UP000537131">
    <property type="component" value="Unassembled WGS sequence"/>
</dbReference>
<dbReference type="Gene3D" id="1.10.30.50">
    <property type="match status" value="1"/>
</dbReference>
<comment type="caution">
    <text evidence="2">The sequence shown here is derived from an EMBL/GenBank/DDBJ whole genome shotgun (WGS) entry which is preliminary data.</text>
</comment>
<evidence type="ECO:0000313" key="3">
    <source>
        <dbReference type="Proteomes" id="UP000537131"/>
    </source>
</evidence>
<evidence type="ECO:0000313" key="2">
    <source>
        <dbReference type="EMBL" id="NMM65234.1"/>
    </source>
</evidence>
<sequence length="208" mass="24033">MSFIPKIENCIVYSKDEVDYINTLKPFEGKKWNIVNDKMTSLKKNIRIQLKSNQNGKCAYCGLSLERTSNSEIEHIAPKGKLRNGTVLHPEFMFTERNLAFACHYCNSILKKGTFDTIKLKNSNYEKCEFKIVHPYFDNPDEHYSWVNTKEAILIKAKSTEATLSISLFGLDTIEQSEARAEECSTRYLKAKLPEHYAKLLEEAMKFI</sequence>
<feature type="domain" description="HNH nuclease" evidence="1">
    <location>
        <begin position="45"/>
        <end position="108"/>
    </location>
</feature>
<dbReference type="InterPro" id="IPR003615">
    <property type="entry name" value="HNH_nuc"/>
</dbReference>
<dbReference type="AlphaFoldDB" id="A0A7Y0HPN2"/>
<dbReference type="SMART" id="SM00507">
    <property type="entry name" value="HNHc"/>
    <property type="match status" value="1"/>
</dbReference>
<dbReference type="RefSeq" id="WP_169299815.1">
    <property type="nucleotide sequence ID" value="NZ_JABBNI010000063.1"/>
</dbReference>
<reference evidence="2 3" key="1">
    <citation type="submission" date="2020-06" db="EMBL/GenBank/DDBJ databases">
        <title>Complete Genome Sequence of Clostridium muelleri sp. nov. P21T, an Acid-Alcohol Producing Acetogen Isolated from Old Hay.</title>
        <authorList>
            <person name="Duncan K.E."/>
            <person name="Tanner R.S."/>
        </authorList>
    </citation>
    <scope>NUCLEOTIDE SEQUENCE [LARGE SCALE GENOMIC DNA]</scope>
    <source>
        <strain evidence="2 3">P21</strain>
    </source>
</reference>
<keyword evidence="3" id="KW-1185">Reference proteome</keyword>